<proteinExistence type="predicted"/>
<evidence type="ECO:0000256" key="2">
    <source>
        <dbReference type="SAM" id="Phobius"/>
    </source>
</evidence>
<feature type="compositionally biased region" description="Polar residues" evidence="1">
    <location>
        <begin position="289"/>
        <end position="300"/>
    </location>
</feature>
<feature type="transmembrane region" description="Helical" evidence="2">
    <location>
        <begin position="31"/>
        <end position="52"/>
    </location>
</feature>
<feature type="compositionally biased region" description="Polar residues" evidence="1">
    <location>
        <begin position="233"/>
        <end position="244"/>
    </location>
</feature>
<evidence type="ECO:0000313" key="4">
    <source>
        <dbReference type="Proteomes" id="UP000028045"/>
    </source>
</evidence>
<evidence type="ECO:0000313" key="3">
    <source>
        <dbReference type="EMBL" id="KEY74147.1"/>
    </source>
</evidence>
<protein>
    <submittedName>
        <fullName evidence="3">Uncharacterized protein</fullName>
    </submittedName>
</protein>
<dbReference type="OrthoDB" id="5236168at2759"/>
<keyword evidence="2" id="KW-0472">Membrane</keyword>
<dbReference type="EMBL" id="KL647645">
    <property type="protein sequence ID" value="KEY74147.1"/>
    <property type="molecule type" value="Genomic_DNA"/>
</dbReference>
<gene>
    <name evidence="3" type="ORF">S7711_00307</name>
</gene>
<feature type="compositionally biased region" description="Basic and acidic residues" evidence="1">
    <location>
        <begin position="158"/>
        <end position="169"/>
    </location>
</feature>
<feature type="region of interest" description="Disordered" evidence="1">
    <location>
        <begin position="151"/>
        <end position="183"/>
    </location>
</feature>
<evidence type="ECO:0000256" key="1">
    <source>
        <dbReference type="SAM" id="MobiDB-lite"/>
    </source>
</evidence>
<reference evidence="3 4" key="1">
    <citation type="journal article" date="2014" name="BMC Genomics">
        <title>Comparative genome sequencing reveals chemotype-specific gene clusters in the toxigenic black mold Stachybotrys.</title>
        <authorList>
            <person name="Semeiks J."/>
            <person name="Borek D."/>
            <person name="Otwinowski Z."/>
            <person name="Grishin N.V."/>
        </authorList>
    </citation>
    <scope>NUCLEOTIDE SEQUENCE [LARGE SCALE GENOMIC DNA]</scope>
    <source>
        <strain evidence="4">CBS 109288 / IBT 7711</strain>
    </source>
</reference>
<name>A0A084B9B8_STACB</name>
<keyword evidence="2" id="KW-0812">Transmembrane</keyword>
<dbReference type="Proteomes" id="UP000028045">
    <property type="component" value="Unassembled WGS sequence"/>
</dbReference>
<keyword evidence="4" id="KW-1185">Reference proteome</keyword>
<keyword evidence="2" id="KW-1133">Transmembrane helix</keyword>
<organism evidence="3 4">
    <name type="scientific">Stachybotrys chartarum (strain CBS 109288 / IBT 7711)</name>
    <name type="common">Toxic black mold</name>
    <name type="synonym">Stilbospora chartarum</name>
    <dbReference type="NCBI Taxonomy" id="1280523"/>
    <lineage>
        <taxon>Eukaryota</taxon>
        <taxon>Fungi</taxon>
        <taxon>Dikarya</taxon>
        <taxon>Ascomycota</taxon>
        <taxon>Pezizomycotina</taxon>
        <taxon>Sordariomycetes</taxon>
        <taxon>Hypocreomycetidae</taxon>
        <taxon>Hypocreales</taxon>
        <taxon>Stachybotryaceae</taxon>
        <taxon>Stachybotrys</taxon>
    </lineage>
</organism>
<dbReference type="HOGENOM" id="CLU_085437_0_0_1"/>
<dbReference type="AlphaFoldDB" id="A0A084B9B8"/>
<feature type="region of interest" description="Disordered" evidence="1">
    <location>
        <begin position="230"/>
        <end position="312"/>
    </location>
</feature>
<accession>A0A084B9B8</accession>
<sequence>MTLKPEEQSAAVHERRNSCSGWHCLTEAQKFGVIFSIVTTSIILTLAWTYYLGRVLAARRQSTLFQSPGGRRSGRRTHGSSNLVLGELPVAIHGPGYHPRVIYQPVIYNLIGPQVLHAQPCAIAEPRISQPVTVPWQPIYQQANYVSPVPGPAVGVHRGGDERSREQSRTPRGGGWRPRRPSLRQRLDQILRIPLGTASTIASSSASEAERRLSSQTMRNTISNQFEVLPEQLQASTTPAPSSNSDRESEDDGSVRTGETVEEAEDGVSSLHTNAATVHSDDFNDGPRITTSSAATSPPQDASWVPLARGAL</sequence>